<dbReference type="Gene3D" id="6.10.250.730">
    <property type="match status" value="1"/>
</dbReference>
<sequence>MQDQRFEEPVRVALGRSRNTIYKVERVAQAADILMNRWPAKTGRYHVAARKACLGVLEGLKEAHYARAAFVNAAIEADILVERDA</sequence>
<gene>
    <name evidence="1" type="ORF">H0241_04430</name>
</gene>
<dbReference type="AlphaFoldDB" id="A0A838B0A0"/>
<dbReference type="Proteomes" id="UP000558284">
    <property type="component" value="Unassembled WGS sequence"/>
</dbReference>
<name>A0A838B0A0_9HYPH</name>
<keyword evidence="2" id="KW-1185">Reference proteome</keyword>
<organism evidence="1 2">
    <name type="scientific">Mesorhizobium neociceri</name>
    <dbReference type="NCBI Taxonomy" id="1307853"/>
    <lineage>
        <taxon>Bacteria</taxon>
        <taxon>Pseudomonadati</taxon>
        <taxon>Pseudomonadota</taxon>
        <taxon>Alphaproteobacteria</taxon>
        <taxon>Hyphomicrobiales</taxon>
        <taxon>Phyllobacteriaceae</taxon>
        <taxon>Mesorhizobium</taxon>
    </lineage>
</organism>
<protein>
    <submittedName>
        <fullName evidence="1">DUF982 domain-containing protein</fullName>
    </submittedName>
</protein>
<dbReference type="RefSeq" id="WP_181056210.1">
    <property type="nucleotide sequence ID" value="NZ_JACDTY010000002.1"/>
</dbReference>
<dbReference type="Pfam" id="PF06169">
    <property type="entry name" value="DUF982"/>
    <property type="match status" value="1"/>
</dbReference>
<proteinExistence type="predicted"/>
<accession>A0A838B0A0</accession>
<reference evidence="1 2" key="1">
    <citation type="submission" date="2020-07" db="EMBL/GenBank/DDBJ databases">
        <title>Definition of the novel symbiovar canariense within Mesorhizobium novociceri, a new species of genus Mesorhizobium nodulating Cicer canariense in the Caldera de Taburiente National Park (La Palma, Canary Islands).</title>
        <authorList>
            <person name="Leon-Barrios M."/>
            <person name="Perez-Yepez J."/>
            <person name="Flores-Felix J.D."/>
            <person name="Ramirez-Baena M.H."/>
            <person name="Pulido-Suarez L."/>
            <person name="Igual J.M."/>
            <person name="Velazquez E."/>
            <person name="Peix A."/>
        </authorList>
    </citation>
    <scope>NUCLEOTIDE SEQUENCE [LARGE SCALE GENOMIC DNA]</scope>
    <source>
        <strain evidence="1 2">CCANP35</strain>
    </source>
</reference>
<comment type="caution">
    <text evidence="1">The sequence shown here is derived from an EMBL/GenBank/DDBJ whole genome shotgun (WGS) entry which is preliminary data.</text>
</comment>
<dbReference type="EMBL" id="JACDTY010000002">
    <property type="protein sequence ID" value="MBA1139501.1"/>
    <property type="molecule type" value="Genomic_DNA"/>
</dbReference>
<evidence type="ECO:0000313" key="1">
    <source>
        <dbReference type="EMBL" id="MBA1139501.1"/>
    </source>
</evidence>
<dbReference type="InterPro" id="IPR010385">
    <property type="entry name" value="DUF982"/>
</dbReference>
<evidence type="ECO:0000313" key="2">
    <source>
        <dbReference type="Proteomes" id="UP000558284"/>
    </source>
</evidence>